<dbReference type="Proteomes" id="UP001196413">
    <property type="component" value="Unassembled WGS sequence"/>
</dbReference>
<proteinExistence type="predicted"/>
<sequence length="70" mass="7887">MLHPYIESTGRLRNIVRPVCHQTRFDSSDSEHADPQRGRTTVGGELESSFRRISRTASLSATVSREFAPK</sequence>
<feature type="region of interest" description="Disordered" evidence="1">
    <location>
        <begin position="24"/>
        <end position="50"/>
    </location>
</feature>
<comment type="caution">
    <text evidence="2">The sequence shown here is derived from an EMBL/GenBank/DDBJ whole genome shotgun (WGS) entry which is preliminary data.</text>
</comment>
<protein>
    <submittedName>
        <fullName evidence="2">Uncharacterized protein</fullName>
    </submittedName>
</protein>
<accession>A0AAD5R4I7</accession>
<feature type="compositionally biased region" description="Basic and acidic residues" evidence="1">
    <location>
        <begin position="24"/>
        <end position="37"/>
    </location>
</feature>
<evidence type="ECO:0000256" key="1">
    <source>
        <dbReference type="SAM" id="MobiDB-lite"/>
    </source>
</evidence>
<gene>
    <name evidence="2" type="ORF">KIN20_030640</name>
</gene>
<evidence type="ECO:0000313" key="3">
    <source>
        <dbReference type="Proteomes" id="UP001196413"/>
    </source>
</evidence>
<evidence type="ECO:0000313" key="2">
    <source>
        <dbReference type="EMBL" id="KAJ1369228.1"/>
    </source>
</evidence>
<name>A0AAD5R4I7_PARTN</name>
<dbReference type="EMBL" id="JAHQIW010006461">
    <property type="protein sequence ID" value="KAJ1369228.1"/>
    <property type="molecule type" value="Genomic_DNA"/>
</dbReference>
<organism evidence="2 3">
    <name type="scientific">Parelaphostrongylus tenuis</name>
    <name type="common">Meningeal worm</name>
    <dbReference type="NCBI Taxonomy" id="148309"/>
    <lineage>
        <taxon>Eukaryota</taxon>
        <taxon>Metazoa</taxon>
        <taxon>Ecdysozoa</taxon>
        <taxon>Nematoda</taxon>
        <taxon>Chromadorea</taxon>
        <taxon>Rhabditida</taxon>
        <taxon>Rhabditina</taxon>
        <taxon>Rhabditomorpha</taxon>
        <taxon>Strongyloidea</taxon>
        <taxon>Metastrongylidae</taxon>
        <taxon>Parelaphostrongylus</taxon>
    </lineage>
</organism>
<dbReference type="AlphaFoldDB" id="A0AAD5R4I7"/>
<keyword evidence="3" id="KW-1185">Reference proteome</keyword>
<reference evidence="2" key="1">
    <citation type="submission" date="2021-06" db="EMBL/GenBank/DDBJ databases">
        <title>Parelaphostrongylus tenuis whole genome reference sequence.</title>
        <authorList>
            <person name="Garwood T.J."/>
            <person name="Larsen P.A."/>
            <person name="Fountain-Jones N.M."/>
            <person name="Garbe J.R."/>
            <person name="Macchietto M.G."/>
            <person name="Kania S.A."/>
            <person name="Gerhold R.W."/>
            <person name="Richards J.E."/>
            <person name="Wolf T.M."/>
        </authorList>
    </citation>
    <scope>NUCLEOTIDE SEQUENCE</scope>
    <source>
        <strain evidence="2">MNPRO001-30</strain>
        <tissue evidence="2">Meninges</tissue>
    </source>
</reference>